<dbReference type="Gene3D" id="3.40.50.300">
    <property type="entry name" value="P-loop containing nucleotide triphosphate hydrolases"/>
    <property type="match status" value="1"/>
</dbReference>
<proteinExistence type="predicted"/>
<dbReference type="CDD" id="cd02024">
    <property type="entry name" value="NRK1"/>
    <property type="match status" value="1"/>
</dbReference>
<name>A0A4P6XVW2_9ASCO</name>
<dbReference type="SUPFAM" id="SSF52540">
    <property type="entry name" value="P-loop containing nucleoside triphosphate hydrolases"/>
    <property type="match status" value="1"/>
</dbReference>
<accession>A0A4P6XVW2</accession>
<protein>
    <submittedName>
        <fullName evidence="1">Nicotinamide/nicotinate riboside kinase</fullName>
    </submittedName>
</protein>
<dbReference type="STRING" id="2163413.A0A4P6XVW2"/>
<sequence length="242" mass="27329">MKKLILVGVSGPSSSGKSTVVKSLVSVLPHCTEIHLDDFYFPDTQIPVDSTHNVQNWDCADALNWQKFREYLESVRATCGDVLPVDSLEIELELSLSAEQRAKIQAGIASDFPWLKDCHVVLVDGFMLYHDDSIADMLDVKLLFRAPYSTLKFRRELRQGYNTVEGFWLDPPGYFDNIVWPAYIDSHRHLFVDGNVESSLSESAKKLHIHDIMNDGSRSLPELVCLALEYVAEETKPEGLVK</sequence>
<dbReference type="Proteomes" id="UP000292447">
    <property type="component" value="Chromosome VI"/>
</dbReference>
<dbReference type="AlphaFoldDB" id="A0A4P6XVW2"/>
<dbReference type="InterPro" id="IPR027417">
    <property type="entry name" value="P-loop_NTPase"/>
</dbReference>
<dbReference type="GO" id="GO:0016301">
    <property type="term" value="F:kinase activity"/>
    <property type="evidence" value="ECO:0007669"/>
    <property type="project" value="UniProtKB-KW"/>
</dbReference>
<keyword evidence="2" id="KW-1185">Reference proteome</keyword>
<keyword evidence="1" id="KW-0808">Transferase</keyword>
<evidence type="ECO:0000313" key="1">
    <source>
        <dbReference type="EMBL" id="QBM90706.1"/>
    </source>
</evidence>
<reference evidence="2" key="1">
    <citation type="submission" date="2019-03" db="EMBL/GenBank/DDBJ databases">
        <title>Snf2 controls pulcherriminic acid biosynthesis and connects pigmentation and antifungal activity of the yeast Metschnikowia pulcherrima.</title>
        <authorList>
            <person name="Gore-Lloyd D."/>
            <person name="Sumann I."/>
            <person name="Brachmann A.O."/>
            <person name="Schneeberger K."/>
            <person name="Ortiz-Merino R.A."/>
            <person name="Moreno-Beltran M."/>
            <person name="Schlaefli M."/>
            <person name="Kirner P."/>
            <person name="Santos Kron A."/>
            <person name="Wolfe K.H."/>
            <person name="Piel J."/>
            <person name="Ahrens C.H."/>
            <person name="Henk D."/>
            <person name="Freimoser F.M."/>
        </authorList>
    </citation>
    <scope>NUCLEOTIDE SEQUENCE [LARGE SCALE GENOMIC DNA]</scope>
    <source>
        <strain evidence="2">APC 1.2</strain>
    </source>
</reference>
<dbReference type="EMBL" id="CP034461">
    <property type="protein sequence ID" value="QBM90706.1"/>
    <property type="molecule type" value="Genomic_DNA"/>
</dbReference>
<dbReference type="PANTHER" id="PTHR10285">
    <property type="entry name" value="URIDINE KINASE"/>
    <property type="match status" value="1"/>
</dbReference>
<evidence type="ECO:0000313" key="2">
    <source>
        <dbReference type="Proteomes" id="UP000292447"/>
    </source>
</evidence>
<organism evidence="1 2">
    <name type="scientific">Metschnikowia aff. pulcherrima</name>
    <dbReference type="NCBI Taxonomy" id="2163413"/>
    <lineage>
        <taxon>Eukaryota</taxon>
        <taxon>Fungi</taxon>
        <taxon>Dikarya</taxon>
        <taxon>Ascomycota</taxon>
        <taxon>Saccharomycotina</taxon>
        <taxon>Pichiomycetes</taxon>
        <taxon>Metschnikowiaceae</taxon>
        <taxon>Metschnikowia</taxon>
    </lineage>
</organism>
<keyword evidence="1" id="KW-0418">Kinase</keyword>
<gene>
    <name evidence="1" type="primary">MPUL0F02920</name>
    <name evidence="1" type="ORF">METSCH_F02920</name>
</gene>